<dbReference type="Proteomes" id="UP000192042">
    <property type="component" value="Chromosome I"/>
</dbReference>
<keyword evidence="1" id="KW-0732">Signal</keyword>
<dbReference type="Gene3D" id="3.30.160.670">
    <property type="match status" value="1"/>
</dbReference>
<keyword evidence="4" id="KW-1185">Reference proteome</keyword>
<dbReference type="InterPro" id="IPR025411">
    <property type="entry name" value="DUF4136"/>
</dbReference>
<dbReference type="STRING" id="1325564.NSJP_3634"/>
<evidence type="ECO:0000313" key="4">
    <source>
        <dbReference type="Proteomes" id="UP000192042"/>
    </source>
</evidence>
<evidence type="ECO:0000313" key="3">
    <source>
        <dbReference type="EMBL" id="SLM49801.1"/>
    </source>
</evidence>
<reference evidence="3 4" key="1">
    <citation type="submission" date="2017-03" db="EMBL/GenBank/DDBJ databases">
        <authorList>
            <person name="Afonso C.L."/>
            <person name="Miller P.J."/>
            <person name="Scott M.A."/>
            <person name="Spackman E."/>
            <person name="Goraichik I."/>
            <person name="Dimitrov K.M."/>
            <person name="Suarez D.L."/>
            <person name="Swayne D.E."/>
        </authorList>
    </citation>
    <scope>NUCLEOTIDE SEQUENCE [LARGE SCALE GENOMIC DNA]</scope>
    <source>
        <strain evidence="3">Genome sequencing of Nitrospira japonica strain NJ11</strain>
    </source>
</reference>
<evidence type="ECO:0000256" key="1">
    <source>
        <dbReference type="SAM" id="SignalP"/>
    </source>
</evidence>
<dbReference type="EMBL" id="LT828648">
    <property type="protein sequence ID" value="SLM49801.1"/>
    <property type="molecule type" value="Genomic_DNA"/>
</dbReference>
<feature type="chain" id="PRO_5010748162" evidence="1">
    <location>
        <begin position="19"/>
        <end position="179"/>
    </location>
</feature>
<feature type="domain" description="DUF4136" evidence="2">
    <location>
        <begin position="21"/>
        <end position="175"/>
    </location>
</feature>
<organism evidence="3 4">
    <name type="scientific">Nitrospira japonica</name>
    <dbReference type="NCBI Taxonomy" id="1325564"/>
    <lineage>
        <taxon>Bacteria</taxon>
        <taxon>Pseudomonadati</taxon>
        <taxon>Nitrospirota</taxon>
        <taxon>Nitrospiria</taxon>
        <taxon>Nitrospirales</taxon>
        <taxon>Nitrospiraceae</taxon>
        <taxon>Nitrospira</taxon>
    </lineage>
</organism>
<accession>A0A1W1IA62</accession>
<name>A0A1W1IA62_9BACT</name>
<evidence type="ECO:0000259" key="2">
    <source>
        <dbReference type="Pfam" id="PF13590"/>
    </source>
</evidence>
<dbReference type="PROSITE" id="PS51257">
    <property type="entry name" value="PROKAR_LIPOPROTEIN"/>
    <property type="match status" value="1"/>
</dbReference>
<sequence length="179" mass="19672">MRILIVCVWLLAAAGCTGPNVQTTSDPTADFTAFRTFAFTGLTDTDQGGLLNNAILRKQIEGVVAEQMTAKGLHRVGLDARPDLLVHLWVGVKEKQQIESTGPYGPRYGWRAGYYGGGVTTYDYEEGTLVVDLAESSKNELVWRARIVSTLESESEENMQLVKDGVAEAFTKYPPAKKR</sequence>
<dbReference type="RefSeq" id="WP_172834410.1">
    <property type="nucleotide sequence ID" value="NZ_LT828648.1"/>
</dbReference>
<dbReference type="AlphaFoldDB" id="A0A1W1IA62"/>
<dbReference type="KEGG" id="nja:NSJP_3634"/>
<gene>
    <name evidence="3" type="ORF">NSJP_3634</name>
</gene>
<keyword evidence="3" id="KW-0449">Lipoprotein</keyword>
<dbReference type="Pfam" id="PF13590">
    <property type="entry name" value="DUF4136"/>
    <property type="match status" value="1"/>
</dbReference>
<feature type="signal peptide" evidence="1">
    <location>
        <begin position="1"/>
        <end position="18"/>
    </location>
</feature>
<protein>
    <submittedName>
        <fullName evidence="3">Putative lipoprotein</fullName>
    </submittedName>
</protein>
<proteinExistence type="predicted"/>